<evidence type="ECO:0000256" key="1">
    <source>
        <dbReference type="SAM" id="MobiDB-lite"/>
    </source>
</evidence>
<feature type="chain" id="PRO_5009921686" evidence="2">
    <location>
        <begin position="28"/>
        <end position="90"/>
    </location>
</feature>
<proteinExistence type="predicted"/>
<dbReference type="OrthoDB" id="9935719at2"/>
<organism evidence="3 4">
    <name type="scientific">Selenomonas ruminantium</name>
    <dbReference type="NCBI Taxonomy" id="971"/>
    <lineage>
        <taxon>Bacteria</taxon>
        <taxon>Bacillati</taxon>
        <taxon>Bacillota</taxon>
        <taxon>Negativicutes</taxon>
        <taxon>Selenomonadales</taxon>
        <taxon>Selenomonadaceae</taxon>
        <taxon>Selenomonas</taxon>
    </lineage>
</organism>
<accession>A0A1M6VGM6</accession>
<sequence>MNKKFMAAAALVAATFSAGLIGNVASANPAPAAKAPIVQQQDQKDVKAPNEKPQKNDIKKQHGEQVKQQPAQGGHEKQQPSDKQPLPKTR</sequence>
<feature type="region of interest" description="Disordered" evidence="1">
    <location>
        <begin position="26"/>
        <end position="90"/>
    </location>
</feature>
<feature type="signal peptide" evidence="2">
    <location>
        <begin position="1"/>
        <end position="27"/>
    </location>
</feature>
<feature type="compositionally biased region" description="Basic and acidic residues" evidence="1">
    <location>
        <begin position="42"/>
        <end position="65"/>
    </location>
</feature>
<dbReference type="RefSeq" id="WP_073090673.1">
    <property type="nucleotide sequence ID" value="NZ_FRBC01000018.1"/>
</dbReference>
<dbReference type="AlphaFoldDB" id="A0A1M6VGM6"/>
<keyword evidence="2" id="KW-0732">Signal</keyword>
<protein>
    <submittedName>
        <fullName evidence="3">Uncharacterized protein</fullName>
    </submittedName>
</protein>
<evidence type="ECO:0000256" key="2">
    <source>
        <dbReference type="SAM" id="SignalP"/>
    </source>
</evidence>
<gene>
    <name evidence="3" type="ORF">SAMN05216582_11858</name>
</gene>
<dbReference type="EMBL" id="FRBC01000018">
    <property type="protein sequence ID" value="SHK80618.1"/>
    <property type="molecule type" value="Genomic_DNA"/>
</dbReference>
<dbReference type="Proteomes" id="UP000184263">
    <property type="component" value="Unassembled WGS sequence"/>
</dbReference>
<feature type="compositionally biased region" description="Low complexity" evidence="1">
    <location>
        <begin position="26"/>
        <end position="36"/>
    </location>
</feature>
<evidence type="ECO:0000313" key="3">
    <source>
        <dbReference type="EMBL" id="SHK80618.1"/>
    </source>
</evidence>
<name>A0A1M6VGM6_SELRU</name>
<evidence type="ECO:0000313" key="4">
    <source>
        <dbReference type="Proteomes" id="UP000184263"/>
    </source>
</evidence>
<reference evidence="3 4" key="1">
    <citation type="submission" date="2016-11" db="EMBL/GenBank/DDBJ databases">
        <authorList>
            <person name="Jaros S."/>
            <person name="Januszkiewicz K."/>
            <person name="Wedrychowicz H."/>
        </authorList>
    </citation>
    <scope>NUCLEOTIDE SEQUENCE [LARGE SCALE GENOMIC DNA]</scope>
    <source>
        <strain evidence="3 4">HD4</strain>
    </source>
</reference>